<dbReference type="EMBL" id="CYUD01000011">
    <property type="protein sequence ID" value="CUK11895.1"/>
    <property type="molecule type" value="Genomic_DNA"/>
</dbReference>
<protein>
    <recommendedName>
        <fullName evidence="4">Integral membrane protein</fullName>
    </recommendedName>
</protein>
<keyword evidence="3" id="KW-1185">Reference proteome</keyword>
<evidence type="ECO:0008006" key="4">
    <source>
        <dbReference type="Google" id="ProtNLM"/>
    </source>
</evidence>
<evidence type="ECO:0000313" key="2">
    <source>
        <dbReference type="EMBL" id="CUK11895.1"/>
    </source>
</evidence>
<evidence type="ECO:0000256" key="1">
    <source>
        <dbReference type="SAM" id="SignalP"/>
    </source>
</evidence>
<dbReference type="OrthoDB" id="7876829at2"/>
<name>A0A0P1IGV4_9RHOB</name>
<evidence type="ECO:0000313" key="3">
    <source>
        <dbReference type="Proteomes" id="UP000051260"/>
    </source>
</evidence>
<dbReference type="STRING" id="1715692.RUE5091_03478"/>
<dbReference type="AlphaFoldDB" id="A0A0P1IGV4"/>
<feature type="signal peptide" evidence="1">
    <location>
        <begin position="1"/>
        <end position="26"/>
    </location>
</feature>
<organism evidence="2 3">
    <name type="scientific">Ruegeria denitrificans</name>
    <dbReference type="NCBI Taxonomy" id="1715692"/>
    <lineage>
        <taxon>Bacteria</taxon>
        <taxon>Pseudomonadati</taxon>
        <taxon>Pseudomonadota</taxon>
        <taxon>Alphaproteobacteria</taxon>
        <taxon>Rhodobacterales</taxon>
        <taxon>Roseobacteraceae</taxon>
        <taxon>Ruegeria</taxon>
    </lineage>
</organism>
<feature type="chain" id="PRO_5006065246" description="Integral membrane protein" evidence="1">
    <location>
        <begin position="27"/>
        <end position="162"/>
    </location>
</feature>
<gene>
    <name evidence="2" type="ORF">RUE5091_03478</name>
</gene>
<reference evidence="3" key="1">
    <citation type="submission" date="2015-09" db="EMBL/GenBank/DDBJ databases">
        <authorList>
            <person name="Rodrigo-Torres L."/>
            <person name="Arahal D.R."/>
        </authorList>
    </citation>
    <scope>NUCLEOTIDE SEQUENCE [LARGE SCALE GENOMIC DNA]</scope>
    <source>
        <strain evidence="3">CECT 5091</strain>
    </source>
</reference>
<accession>A0A0P1IGV4</accession>
<dbReference type="RefSeq" id="WP_058283132.1">
    <property type="nucleotide sequence ID" value="NZ_CYUD01000011.1"/>
</dbReference>
<dbReference type="Proteomes" id="UP000051260">
    <property type="component" value="Unassembled WGS sequence"/>
</dbReference>
<keyword evidence="1" id="KW-0732">Signal</keyword>
<proteinExistence type="predicted"/>
<sequence length="162" mass="18534">MHKKFIALIVASAVTITGLSASQARAADVKDILGGLAAIALIGAAVKHFDDKDKKNTVTHNYNHVYKTPQKHVYKKPKHRPHHVRPLPQRVARYNLPQRCLRNYKGYSSNQRLLGQTCLSKYYKYSNSLPNHCKVRFWDGKKTKRAYHPGCLSQKGYRVSYK</sequence>